<feature type="domain" description="DUF7982" evidence="2">
    <location>
        <begin position="21"/>
        <end position="260"/>
    </location>
</feature>
<dbReference type="EMBL" id="CP003243">
    <property type="protein sequence ID" value="AFD00167.1"/>
    <property type="molecule type" value="Genomic_DNA"/>
</dbReference>
<name>H8I4I8_METCZ</name>
<dbReference type="Proteomes" id="UP000005233">
    <property type="component" value="Chromosome"/>
</dbReference>
<keyword evidence="1" id="KW-0812">Transmembrane</keyword>
<reference evidence="3 4" key="1">
    <citation type="journal article" date="2012" name="J. Bacteriol.">
        <title>Complete genome sequence of a thermophilic methanogen, Methanocella conradii HZ254, isolated from Chinese rice field soil.</title>
        <authorList>
            <person name="Lu Z."/>
            <person name="Lu Y."/>
        </authorList>
    </citation>
    <scope>NUCLEOTIDE SEQUENCE [LARGE SCALE GENOMIC DNA]</scope>
    <source>
        <strain evidence="4">DSM 24694 / JCM 17849 / CGMCC 1.5162 / HZ254</strain>
    </source>
</reference>
<evidence type="ECO:0000256" key="1">
    <source>
        <dbReference type="SAM" id="Phobius"/>
    </source>
</evidence>
<feature type="transmembrane region" description="Helical" evidence="1">
    <location>
        <begin position="45"/>
        <end position="66"/>
    </location>
</feature>
<protein>
    <recommendedName>
        <fullName evidence="2">DUF7982 domain-containing protein</fullName>
    </recommendedName>
</protein>
<organism evidence="3 4">
    <name type="scientific">Methanocella conradii (strain DSM 24694 / JCM 17849 / CGMCC 1.5162 / HZ254)</name>
    <dbReference type="NCBI Taxonomy" id="1041930"/>
    <lineage>
        <taxon>Archaea</taxon>
        <taxon>Methanobacteriati</taxon>
        <taxon>Methanobacteriota</taxon>
        <taxon>Stenosarchaea group</taxon>
        <taxon>Methanomicrobia</taxon>
        <taxon>Methanocellales</taxon>
        <taxon>Methanocellaceae</taxon>
        <taxon>Methanocella</taxon>
    </lineage>
</organism>
<gene>
    <name evidence="3" type="ordered locus">Mtc_1413</name>
</gene>
<evidence type="ECO:0000313" key="4">
    <source>
        <dbReference type="Proteomes" id="UP000005233"/>
    </source>
</evidence>
<proteinExistence type="predicted"/>
<dbReference type="STRING" id="1041930.Mtc_1413"/>
<keyword evidence="1" id="KW-1133">Transmembrane helix</keyword>
<dbReference type="Pfam" id="PF25939">
    <property type="entry name" value="DUF7982"/>
    <property type="match status" value="1"/>
</dbReference>
<keyword evidence="4" id="KW-1185">Reference proteome</keyword>
<evidence type="ECO:0000313" key="3">
    <source>
        <dbReference type="EMBL" id="AFD00167.1"/>
    </source>
</evidence>
<dbReference type="HOGENOM" id="CLU_1060104_0_0_2"/>
<evidence type="ECO:0000259" key="2">
    <source>
        <dbReference type="Pfam" id="PF25939"/>
    </source>
</evidence>
<dbReference type="AlphaFoldDB" id="H8I4I8"/>
<dbReference type="InterPro" id="IPR058288">
    <property type="entry name" value="DUF7982"/>
</dbReference>
<sequence>MADSVQNRIKGFMRSGGMSSIAMAFALFGAVLLIMWWATNDGSTMSMLMALSAISIILLSIMLFFFSPYTYIRDDICDSMMVSNLLSLNSMLSSLLVVQPGIYAPVGNDGAIKVFIPASSLSDEDVSGISPGVDVFYTRGSVKGISLLPPGYGLFRNAVEMGAVFTGEGLEGEIKDVLENGMELASLSVSNEGDRVTVLMRNMANAGLCNSIRKADPAICTRMGCPICSSIACMLVSGTGRKVRIEKVEDTGKALMVTFRLF</sequence>
<accession>H8I4I8</accession>
<dbReference type="KEGG" id="mez:Mtc_1413"/>
<keyword evidence="1" id="KW-0472">Membrane</keyword>
<dbReference type="eggNOG" id="arCOG03442">
    <property type="taxonomic scope" value="Archaea"/>
</dbReference>
<feature type="transmembrane region" description="Helical" evidence="1">
    <location>
        <begin position="21"/>
        <end position="39"/>
    </location>
</feature>